<dbReference type="PROSITE" id="PS50026">
    <property type="entry name" value="EGF_3"/>
    <property type="match status" value="3"/>
</dbReference>
<dbReference type="GO" id="GO:0007156">
    <property type="term" value="P:homophilic cell adhesion via plasma membrane adhesion molecules"/>
    <property type="evidence" value="ECO:0007669"/>
    <property type="project" value="InterPro"/>
</dbReference>
<dbReference type="CDD" id="cd00110">
    <property type="entry name" value="LamG"/>
    <property type="match status" value="2"/>
</dbReference>
<dbReference type="FunFam" id="2.60.40.60:FF:000112">
    <property type="entry name" value="neural-cadherin isoform X1"/>
    <property type="match status" value="1"/>
</dbReference>
<dbReference type="InterPro" id="IPR015919">
    <property type="entry name" value="Cadherin-like_sf"/>
</dbReference>
<evidence type="ECO:0000256" key="15">
    <source>
        <dbReference type="RuleBase" id="RU003318"/>
    </source>
</evidence>
<dbReference type="InterPro" id="IPR020894">
    <property type="entry name" value="Cadherin_CS"/>
</dbReference>
<dbReference type="GO" id="GO:0031175">
    <property type="term" value="P:neuron projection development"/>
    <property type="evidence" value="ECO:0007669"/>
    <property type="project" value="TreeGrafter"/>
</dbReference>
<dbReference type="InterPro" id="IPR039808">
    <property type="entry name" value="Cadherin"/>
</dbReference>
<keyword evidence="9" id="KW-1133">Transmembrane helix</keyword>
<feature type="domain" description="Laminin G" evidence="17">
    <location>
        <begin position="1055"/>
        <end position="1261"/>
    </location>
</feature>
<dbReference type="GO" id="GO:0008013">
    <property type="term" value="F:beta-catenin binding"/>
    <property type="evidence" value="ECO:0007669"/>
    <property type="project" value="TreeGrafter"/>
</dbReference>
<feature type="domain" description="Cadherin" evidence="19">
    <location>
        <begin position="391"/>
        <end position="490"/>
    </location>
</feature>
<evidence type="ECO:0000259" key="18">
    <source>
        <dbReference type="PROSITE" id="PS50026"/>
    </source>
</evidence>
<keyword evidence="7 13" id="KW-0106">Calcium</keyword>
<comment type="subcellular location">
    <subcellularLocation>
        <location evidence="1 15">Cell membrane</location>
        <topology evidence="1 15">Single-pass type I membrane protein</topology>
    </subcellularLocation>
</comment>
<dbReference type="PROSITE" id="PS01186">
    <property type="entry name" value="EGF_2"/>
    <property type="match status" value="2"/>
</dbReference>
<dbReference type="GO" id="GO:0016342">
    <property type="term" value="C:catenin complex"/>
    <property type="evidence" value="ECO:0007669"/>
    <property type="project" value="TreeGrafter"/>
</dbReference>
<feature type="domain" description="Cadherin" evidence="19">
    <location>
        <begin position="491"/>
        <end position="595"/>
    </location>
</feature>
<dbReference type="InterPro" id="IPR002126">
    <property type="entry name" value="Cadherin-like_dom"/>
</dbReference>
<evidence type="ECO:0000313" key="20">
    <source>
        <dbReference type="EMBL" id="CAD7453056.1"/>
    </source>
</evidence>
<dbReference type="Pfam" id="PF24811">
    <property type="entry name" value="Ig_Shg"/>
    <property type="match status" value="2"/>
</dbReference>
<evidence type="ECO:0000256" key="1">
    <source>
        <dbReference type="ARBA" id="ARBA00004251"/>
    </source>
</evidence>
<dbReference type="GO" id="GO:0007163">
    <property type="term" value="P:establishment or maintenance of cell polarity"/>
    <property type="evidence" value="ECO:0007669"/>
    <property type="project" value="UniProtKB-ARBA"/>
</dbReference>
<dbReference type="InterPro" id="IPR000233">
    <property type="entry name" value="Cadherin_Y-type_LIR"/>
</dbReference>
<dbReference type="FunFam" id="2.60.40.60:FF:000182">
    <property type="entry name" value="Blast:Putative neural-cadherin 2"/>
    <property type="match status" value="1"/>
</dbReference>
<dbReference type="Gene3D" id="2.10.25.10">
    <property type="entry name" value="Laminin"/>
    <property type="match status" value="2"/>
</dbReference>
<dbReference type="Gene3D" id="2.60.120.200">
    <property type="match status" value="2"/>
</dbReference>
<evidence type="ECO:0000256" key="14">
    <source>
        <dbReference type="PROSITE-ProRule" id="PRU00076"/>
    </source>
</evidence>
<evidence type="ECO:0000256" key="13">
    <source>
        <dbReference type="PROSITE-ProRule" id="PRU00043"/>
    </source>
</evidence>
<dbReference type="GO" id="GO:0016477">
    <property type="term" value="P:cell migration"/>
    <property type="evidence" value="ECO:0007669"/>
    <property type="project" value="TreeGrafter"/>
</dbReference>
<dbReference type="Gene3D" id="4.10.900.10">
    <property type="entry name" value="TCF3-CBD (Catenin binding domain)"/>
    <property type="match status" value="1"/>
</dbReference>
<dbReference type="CDD" id="cd11304">
    <property type="entry name" value="Cadherin_repeat"/>
    <property type="match status" value="6"/>
</dbReference>
<dbReference type="GO" id="GO:0005509">
    <property type="term" value="F:calcium ion binding"/>
    <property type="evidence" value="ECO:0007669"/>
    <property type="project" value="UniProtKB-UniRule"/>
</dbReference>
<reference evidence="20" key="1">
    <citation type="submission" date="2020-11" db="EMBL/GenBank/DDBJ databases">
        <authorList>
            <person name="Tran Van P."/>
        </authorList>
    </citation>
    <scope>NUCLEOTIDE SEQUENCE</scope>
</reference>
<dbReference type="GO" id="GO:0009887">
    <property type="term" value="P:animal organ morphogenesis"/>
    <property type="evidence" value="ECO:0007669"/>
    <property type="project" value="UniProtKB-ARBA"/>
</dbReference>
<dbReference type="Pfam" id="PF00028">
    <property type="entry name" value="Cadherin"/>
    <property type="match status" value="4"/>
</dbReference>
<proteinExistence type="predicted"/>
<feature type="domain" description="EGF-like" evidence="18">
    <location>
        <begin position="1018"/>
        <end position="1054"/>
    </location>
</feature>
<feature type="domain" description="EGF-like" evidence="18">
    <location>
        <begin position="1269"/>
        <end position="1304"/>
    </location>
</feature>
<evidence type="ECO:0000259" key="19">
    <source>
        <dbReference type="PROSITE" id="PS50268"/>
    </source>
</evidence>
<evidence type="ECO:0000256" key="2">
    <source>
        <dbReference type="ARBA" id="ARBA00022475"/>
    </source>
</evidence>
<dbReference type="SMART" id="SM00112">
    <property type="entry name" value="CA"/>
    <property type="match status" value="6"/>
</dbReference>
<dbReference type="SUPFAM" id="SSF49899">
    <property type="entry name" value="Concanavalin A-like lectins/glucanases"/>
    <property type="match status" value="2"/>
</dbReference>
<name>A0A7R9FG74_9NEOP</name>
<evidence type="ECO:0000256" key="16">
    <source>
        <dbReference type="RuleBase" id="RU004357"/>
    </source>
</evidence>
<protein>
    <recommendedName>
        <fullName evidence="21">Neural-cadherin</fullName>
    </recommendedName>
</protein>
<dbReference type="FunFam" id="2.10.25.10:FF:000312">
    <property type="entry name" value="neural-cadherin isoform X10"/>
    <property type="match status" value="1"/>
</dbReference>
<dbReference type="PRINTS" id="PR00205">
    <property type="entry name" value="CADHERIN"/>
</dbReference>
<dbReference type="FunFam" id="2.60.40.60:FF:000128">
    <property type="entry name" value="neural-cadherin isoform X2"/>
    <property type="match status" value="1"/>
</dbReference>
<dbReference type="GO" id="GO:0045296">
    <property type="term" value="F:cadherin binding"/>
    <property type="evidence" value="ECO:0007669"/>
    <property type="project" value="TreeGrafter"/>
</dbReference>
<dbReference type="SMART" id="SM00282">
    <property type="entry name" value="LamG"/>
    <property type="match status" value="2"/>
</dbReference>
<feature type="domain" description="Cadherin" evidence="19">
    <location>
        <begin position="260"/>
        <end position="371"/>
    </location>
</feature>
<dbReference type="InterPro" id="IPR013320">
    <property type="entry name" value="ConA-like_dom_sf"/>
</dbReference>
<evidence type="ECO:0000256" key="8">
    <source>
        <dbReference type="ARBA" id="ARBA00022889"/>
    </source>
</evidence>
<dbReference type="Pfam" id="PF01049">
    <property type="entry name" value="CADH_Y-type_LIR"/>
    <property type="match status" value="1"/>
</dbReference>
<dbReference type="InterPro" id="IPR001881">
    <property type="entry name" value="EGF-like_Ca-bd_dom"/>
</dbReference>
<keyword evidence="5" id="KW-0479">Metal-binding</keyword>
<keyword evidence="3 14" id="KW-0245">EGF-like domain</keyword>
<feature type="disulfide bond" evidence="14">
    <location>
        <begin position="1294"/>
        <end position="1303"/>
    </location>
</feature>
<evidence type="ECO:0000256" key="3">
    <source>
        <dbReference type="ARBA" id="ARBA00022536"/>
    </source>
</evidence>
<dbReference type="CDD" id="cd00054">
    <property type="entry name" value="EGF_CA"/>
    <property type="match status" value="1"/>
</dbReference>
<evidence type="ECO:0000259" key="17">
    <source>
        <dbReference type="PROSITE" id="PS50025"/>
    </source>
</evidence>
<feature type="disulfide bond" evidence="14">
    <location>
        <begin position="1531"/>
        <end position="1540"/>
    </location>
</feature>
<evidence type="ECO:0000256" key="12">
    <source>
        <dbReference type="ARBA" id="ARBA00023180"/>
    </source>
</evidence>
<gene>
    <name evidence="20" type="ORF">TTEB3V08_LOCUS1210</name>
</gene>
<dbReference type="FunFam" id="2.60.120.200:FF:000040">
    <property type="entry name" value="neural-cadherin isoform X1"/>
    <property type="match status" value="1"/>
</dbReference>
<keyword evidence="4 15" id="KW-0812">Transmembrane</keyword>
<dbReference type="GO" id="GO:0048589">
    <property type="term" value="P:developmental growth"/>
    <property type="evidence" value="ECO:0007669"/>
    <property type="project" value="UniProtKB-ARBA"/>
</dbReference>
<dbReference type="SMART" id="SM00181">
    <property type="entry name" value="EGF"/>
    <property type="match status" value="4"/>
</dbReference>
<feature type="disulfide bond" evidence="14">
    <location>
        <begin position="1044"/>
        <end position="1053"/>
    </location>
</feature>
<dbReference type="PROSITE" id="PS00022">
    <property type="entry name" value="EGF_1"/>
    <property type="match status" value="3"/>
</dbReference>
<dbReference type="Gene3D" id="2.60.40.60">
    <property type="entry name" value="Cadherins"/>
    <property type="match status" value="6"/>
</dbReference>
<feature type="domain" description="Cadherin" evidence="19">
    <location>
        <begin position="101"/>
        <end position="216"/>
    </location>
</feature>
<dbReference type="PROSITE" id="PS50268">
    <property type="entry name" value="CADHERIN_2"/>
    <property type="match status" value="6"/>
</dbReference>
<keyword evidence="2" id="KW-1003">Cell membrane</keyword>
<keyword evidence="12" id="KW-0325">Glycoprotein</keyword>
<feature type="domain" description="Cadherin" evidence="19">
    <location>
        <begin position="595"/>
        <end position="714"/>
    </location>
</feature>
<dbReference type="InterPro" id="IPR027397">
    <property type="entry name" value="Catenin-bd_sf"/>
</dbReference>
<keyword evidence="10" id="KW-0472">Membrane</keyword>
<dbReference type="InterPro" id="IPR056370">
    <property type="entry name" value="Shg-like_Ig-like"/>
</dbReference>
<keyword evidence="11 14" id="KW-1015">Disulfide bond</keyword>
<dbReference type="SMART" id="SM00179">
    <property type="entry name" value="EGF_CA"/>
    <property type="match status" value="2"/>
</dbReference>
<dbReference type="FunFam" id="2.60.40.60:FF:000039">
    <property type="entry name" value="FAT atypical cadherin 3"/>
    <property type="match status" value="1"/>
</dbReference>
<dbReference type="SUPFAM" id="SSF57196">
    <property type="entry name" value="EGF/Laminin"/>
    <property type="match status" value="2"/>
</dbReference>
<evidence type="ECO:0000256" key="4">
    <source>
        <dbReference type="ARBA" id="ARBA00022692"/>
    </source>
</evidence>
<dbReference type="PROSITE" id="PS50025">
    <property type="entry name" value="LAM_G_DOMAIN"/>
    <property type="match status" value="1"/>
</dbReference>
<keyword evidence="6" id="KW-0677">Repeat</keyword>
<dbReference type="SUPFAM" id="SSF49313">
    <property type="entry name" value="Cadherin-like"/>
    <property type="match status" value="6"/>
</dbReference>
<feature type="domain" description="EGF-like" evidence="18">
    <location>
        <begin position="1503"/>
        <end position="1541"/>
    </location>
</feature>
<dbReference type="InterPro" id="IPR001791">
    <property type="entry name" value="Laminin_G"/>
</dbReference>
<evidence type="ECO:0000256" key="9">
    <source>
        <dbReference type="ARBA" id="ARBA00022989"/>
    </source>
</evidence>
<evidence type="ECO:0000256" key="10">
    <source>
        <dbReference type="ARBA" id="ARBA00023136"/>
    </source>
</evidence>
<dbReference type="PANTHER" id="PTHR24027:SF438">
    <property type="entry name" value="CADHERIN 23"/>
    <property type="match status" value="1"/>
</dbReference>
<sequence>MLVIVSMRVWNQWKQLNLTNQNLVTVGVIPLSGKNTQGTIRESSPEPPRFVARYTPPHHGAGYRVHTKYELKLTASNKLKESTTTVVIHVKDLNDNPPLFERPTYRTQITEEDDRNLPKRVLQVTANDADKDRPLDILYFLTGQGIDSDNPANSKFDINRTSGEISVLKPLDRDLPNGRPQWRFTVFAQDEGGEGLVGYADVQVNLKDINDNAPIFTHGTYFGNNHHSTIIILQDHHKHKHPYRWHAGQGVKHVWLWFASDCEVRVRISAGCADGMTVMTMTAIDHDDPSEGTNARIIYSIEKNVIEEDTGSPIFEIESDTGVIKTTVCCLDRERTPDYSIQVVAMDGGGLKGTGTASIRILDINDMPPKFTKEEWLTEVDETDGITLPETPILTVTVHDEDEINKFQYKIVDNSGYGADKFKISRNNDGTGALMIAQHLDFEDRMQTNGFRFRIQVSDLEEDGDQDSYHLAYSWVVMKLRDVNDNRPQFERPNMEVSVDEDLEVGESLARFKATDPDQGGRGVVKYSIVRTSDRRRQFCIDHEGTVAVQRSLDRENTPKHEVKILAVDEGVPPKTATATLTVIVQDINDNAPKLLEDYRPVLLEHVPPRRIVEITATDEDEMSKNNGPPFTFKMDSKADDIIRASFKVEHNKKGANRVGSAVVSSLRSFDREQQKLYPIPIVIKDSGKPARSSTNTLTVIIGDVNDHRMQPGFKDILVYNYMNQAPDSELGRVFVNDPDDWDLPDKKFYWKDSEHPRFRLDEDTGMITMRHGTKEGRYHLRFKVYDRKQSQTDVPANVTVTVRGLPHEAIINSGSIRIAGLTDEDLVRVVDHKSPSQQASKINRLRGKLADILNTERENVEVFSVQLRQKHPPVTDVRFTVHRSRYYKPIRLNGLVLMHREEVSQCSSRQTDNTKTIASQTPQPTLREQSIAGGLRNHGYQDLKEGSSWIEKDVGINITMVAIDECLYENQKCEESCTNTMNISNSPYLVDGNTTSLVGVRVDVMAECTCGARNFTESESCRTSPCYNGGRCTEGRYGSSCSCPSGSDGPRCQQTTRSFRGNGWAWYPPLTMCDNSHLSLEFITRKEDGLLLYNGPIVSPETEEVIVSDFISVELEKGLLRLLLDFGSGTVELKVKTKGSLSDGEWHRIDVLWDTQNVRLVVDLCKSADVEEPEDGSPLKFDDTSCQAHGTVPPFNEYLNVNTPLQIGGIHLEQFDPNMYHWQFMPVGKGFDGCIKNVFHNSKLYDLGAPGLSRASVAGCPQTEQVCNTHESTFRCWEHGTCVGSFSEPRCECNPGWTGPSCLSQTVPTTFNAQSYVKYALSFEPDHFSTQLQLRFRTREKDGELFRVSDQHNREYGILEVSRSGSTVILQLDGGEGRRYNETFLFEGHQWLVVDKQEGVFAGGKAEYTGVRTFEVHADYQKGCLDDIRLDGKHLPLPPAMNGTQWGQATMARNLQRNCPSNKPCMNVICPEPFECVDTWNKFECTCGEGQSVSADGKGCTDKNECLEEPCLNGGNCINQDPRHRYRCICPGGFWGDNCELVQEGQTLKLGVGALAAILTCLLTILKTHTKHPPPNDDVRENIINYADEGGGEDDMTAFDIKPLQIPVEGNSQDLSPKIQCPHLKPGPVVEEFMEKYKRADRDINVPPFDDLRNYAYEGPGSVAGSLSSLPSGTDDNDHTFDYLEGWGPRFHKLGNIYRQDSEESGEDNSERR</sequence>
<dbReference type="PANTHER" id="PTHR24027">
    <property type="entry name" value="CADHERIN-23"/>
    <property type="match status" value="1"/>
</dbReference>
<evidence type="ECO:0000256" key="6">
    <source>
        <dbReference type="ARBA" id="ARBA00022737"/>
    </source>
</evidence>
<feature type="disulfide bond" evidence="14">
    <location>
        <begin position="1512"/>
        <end position="1529"/>
    </location>
</feature>
<dbReference type="GO" id="GO:0001736">
    <property type="term" value="P:establishment of planar polarity"/>
    <property type="evidence" value="ECO:0007669"/>
    <property type="project" value="UniProtKB-ARBA"/>
</dbReference>
<feature type="domain" description="Cadherin" evidence="19">
    <location>
        <begin position="69"/>
        <end position="100"/>
    </location>
</feature>
<dbReference type="FunFam" id="2.10.25.10:FF:000294">
    <property type="entry name" value="Delta-like protein"/>
    <property type="match status" value="1"/>
</dbReference>
<comment type="function">
    <text evidence="16">Cadherins are calcium-dependent cell adhesion proteins.</text>
</comment>
<dbReference type="EMBL" id="OE000242">
    <property type="protein sequence ID" value="CAD7453056.1"/>
    <property type="molecule type" value="Genomic_DNA"/>
</dbReference>
<dbReference type="PROSITE" id="PS00232">
    <property type="entry name" value="CADHERIN_1"/>
    <property type="match status" value="3"/>
</dbReference>
<comment type="caution">
    <text evidence="14">Lacks conserved residue(s) required for the propagation of feature annotation.</text>
</comment>
<evidence type="ECO:0000256" key="11">
    <source>
        <dbReference type="ARBA" id="ARBA00023157"/>
    </source>
</evidence>
<dbReference type="CDD" id="cd00053">
    <property type="entry name" value="EGF"/>
    <property type="match status" value="1"/>
</dbReference>
<evidence type="ECO:0008006" key="21">
    <source>
        <dbReference type="Google" id="ProtNLM"/>
    </source>
</evidence>
<dbReference type="FunFam" id="4.10.900.10:FF:000001">
    <property type="entry name" value="Cadherin 2"/>
    <property type="match status" value="1"/>
</dbReference>
<keyword evidence="8 15" id="KW-0130">Cell adhesion</keyword>
<evidence type="ECO:0000256" key="5">
    <source>
        <dbReference type="ARBA" id="ARBA00022723"/>
    </source>
</evidence>
<evidence type="ECO:0000256" key="7">
    <source>
        <dbReference type="ARBA" id="ARBA00022837"/>
    </source>
</evidence>
<dbReference type="InterPro" id="IPR000742">
    <property type="entry name" value="EGF"/>
</dbReference>
<organism evidence="20">
    <name type="scientific">Timema tahoe</name>
    <dbReference type="NCBI Taxonomy" id="61484"/>
    <lineage>
        <taxon>Eukaryota</taxon>
        <taxon>Metazoa</taxon>
        <taxon>Ecdysozoa</taxon>
        <taxon>Arthropoda</taxon>
        <taxon>Hexapoda</taxon>
        <taxon>Insecta</taxon>
        <taxon>Pterygota</taxon>
        <taxon>Neoptera</taxon>
        <taxon>Polyneoptera</taxon>
        <taxon>Phasmatodea</taxon>
        <taxon>Timematodea</taxon>
        <taxon>Timematoidea</taxon>
        <taxon>Timematidae</taxon>
        <taxon>Timema</taxon>
    </lineage>
</organism>
<dbReference type="Pfam" id="PF02210">
    <property type="entry name" value="Laminin_G_2"/>
    <property type="match status" value="1"/>
</dbReference>
<accession>A0A7R9FG74</accession>